<accession>A0A8H6TWA7</accession>
<organism evidence="2 3">
    <name type="scientific">Mycena chlorophos</name>
    <name type="common">Agaric fungus</name>
    <name type="synonym">Agaricus chlorophos</name>
    <dbReference type="NCBI Taxonomy" id="658473"/>
    <lineage>
        <taxon>Eukaryota</taxon>
        <taxon>Fungi</taxon>
        <taxon>Dikarya</taxon>
        <taxon>Basidiomycota</taxon>
        <taxon>Agaricomycotina</taxon>
        <taxon>Agaricomycetes</taxon>
        <taxon>Agaricomycetidae</taxon>
        <taxon>Agaricales</taxon>
        <taxon>Marasmiineae</taxon>
        <taxon>Mycenaceae</taxon>
        <taxon>Mycena</taxon>
    </lineage>
</organism>
<evidence type="ECO:0000256" key="1">
    <source>
        <dbReference type="SAM" id="MobiDB-lite"/>
    </source>
</evidence>
<feature type="region of interest" description="Disordered" evidence="1">
    <location>
        <begin position="113"/>
        <end position="135"/>
    </location>
</feature>
<dbReference type="AlphaFoldDB" id="A0A8H6TWA7"/>
<protein>
    <submittedName>
        <fullName evidence="2">Uncharacterized protein</fullName>
    </submittedName>
</protein>
<evidence type="ECO:0000313" key="3">
    <source>
        <dbReference type="Proteomes" id="UP000613580"/>
    </source>
</evidence>
<sequence>MSTLDCPRQNSPTLTSSAFTGLVATTLRAAAEAWKERVWRSDRCRLFLSMTITNSGQSRASHIHSNLYAYKTPKGSRSNPDLLSRFRGGGGVRGLSGIGVGFGGRRIADDVGGGIRGSDADGSESEKLERAFQGA</sequence>
<comment type="caution">
    <text evidence="2">The sequence shown here is derived from an EMBL/GenBank/DDBJ whole genome shotgun (WGS) entry which is preliminary data.</text>
</comment>
<keyword evidence="3" id="KW-1185">Reference proteome</keyword>
<name>A0A8H6TWA7_MYCCL</name>
<proteinExistence type="predicted"/>
<feature type="compositionally biased region" description="Basic and acidic residues" evidence="1">
    <location>
        <begin position="124"/>
        <end position="135"/>
    </location>
</feature>
<dbReference type="EMBL" id="JACAZE010000001">
    <property type="protein sequence ID" value="KAF7322915.1"/>
    <property type="molecule type" value="Genomic_DNA"/>
</dbReference>
<gene>
    <name evidence="2" type="ORF">HMN09_00071000</name>
</gene>
<dbReference type="Proteomes" id="UP000613580">
    <property type="component" value="Unassembled WGS sequence"/>
</dbReference>
<evidence type="ECO:0000313" key="2">
    <source>
        <dbReference type="EMBL" id="KAF7322915.1"/>
    </source>
</evidence>
<reference evidence="2" key="1">
    <citation type="submission" date="2020-05" db="EMBL/GenBank/DDBJ databases">
        <title>Mycena genomes resolve the evolution of fungal bioluminescence.</title>
        <authorList>
            <person name="Tsai I.J."/>
        </authorList>
    </citation>
    <scope>NUCLEOTIDE SEQUENCE</scope>
    <source>
        <strain evidence="2">110903Hualien_Pintung</strain>
    </source>
</reference>